<evidence type="ECO:0000313" key="2">
    <source>
        <dbReference type="Proteomes" id="UP000277580"/>
    </source>
</evidence>
<proteinExistence type="predicted"/>
<dbReference type="Proteomes" id="UP000277580">
    <property type="component" value="Unassembled WGS sequence"/>
</dbReference>
<sequence>MAAVSPPPPPLLLGLSGLSNSGKTTLSRLLRRVFPDSFILHQDDFFVAESDLPVVDGDVDYDCIESIDFVGLKKALGYVGEHGELPGDLVSREDQNCVGESGVGDEVVEECVRRVEAAGMGGGRVRLAVVDGFLLFHDEEVLGRLDLGMFLRAPYDKAKQRREARTGYVTIEGFWEDPPGYFDKIVWPNYVKAHKHLFIDGDVSGTLDPEGMKAKNIVSPPEVDMHMSKILPWAVDVILDAVKRKEA</sequence>
<accession>A0A3N4KYY1</accession>
<dbReference type="FunCoup" id="A0A3N4KYY1">
    <property type="interactions" value="37"/>
</dbReference>
<dbReference type="PANTHER" id="PTHR10285">
    <property type="entry name" value="URIDINE KINASE"/>
    <property type="match status" value="1"/>
</dbReference>
<dbReference type="GO" id="GO:0016787">
    <property type="term" value="F:hydrolase activity"/>
    <property type="evidence" value="ECO:0007669"/>
    <property type="project" value="UniProtKB-KW"/>
</dbReference>
<dbReference type="STRING" id="1392247.A0A3N4KYY1"/>
<dbReference type="EMBL" id="ML119122">
    <property type="protein sequence ID" value="RPB13551.1"/>
    <property type="molecule type" value="Genomic_DNA"/>
</dbReference>
<keyword evidence="1" id="KW-0378">Hydrolase</keyword>
<organism evidence="1 2">
    <name type="scientific">Morchella conica CCBAS932</name>
    <dbReference type="NCBI Taxonomy" id="1392247"/>
    <lineage>
        <taxon>Eukaryota</taxon>
        <taxon>Fungi</taxon>
        <taxon>Dikarya</taxon>
        <taxon>Ascomycota</taxon>
        <taxon>Pezizomycotina</taxon>
        <taxon>Pezizomycetes</taxon>
        <taxon>Pezizales</taxon>
        <taxon>Morchellaceae</taxon>
        <taxon>Morchella</taxon>
    </lineage>
</organism>
<evidence type="ECO:0000313" key="1">
    <source>
        <dbReference type="EMBL" id="RPB13551.1"/>
    </source>
</evidence>
<dbReference type="Gene3D" id="3.40.50.300">
    <property type="entry name" value="P-loop containing nucleotide triphosphate hydrolases"/>
    <property type="match status" value="1"/>
</dbReference>
<keyword evidence="2" id="KW-1185">Reference proteome</keyword>
<dbReference type="InterPro" id="IPR027417">
    <property type="entry name" value="P-loop_NTPase"/>
</dbReference>
<dbReference type="SUPFAM" id="SSF52540">
    <property type="entry name" value="P-loop containing nucleoside triphosphate hydrolases"/>
    <property type="match status" value="1"/>
</dbReference>
<dbReference type="CDD" id="cd02024">
    <property type="entry name" value="NRK1"/>
    <property type="match status" value="1"/>
</dbReference>
<gene>
    <name evidence="1" type="ORF">P167DRAFT_504877</name>
</gene>
<reference evidence="1 2" key="1">
    <citation type="journal article" date="2018" name="Nat. Ecol. Evol.">
        <title>Pezizomycetes genomes reveal the molecular basis of ectomycorrhizal truffle lifestyle.</title>
        <authorList>
            <person name="Murat C."/>
            <person name="Payen T."/>
            <person name="Noel B."/>
            <person name="Kuo A."/>
            <person name="Morin E."/>
            <person name="Chen J."/>
            <person name="Kohler A."/>
            <person name="Krizsan K."/>
            <person name="Balestrini R."/>
            <person name="Da Silva C."/>
            <person name="Montanini B."/>
            <person name="Hainaut M."/>
            <person name="Levati E."/>
            <person name="Barry K.W."/>
            <person name="Belfiori B."/>
            <person name="Cichocki N."/>
            <person name="Clum A."/>
            <person name="Dockter R.B."/>
            <person name="Fauchery L."/>
            <person name="Guy J."/>
            <person name="Iotti M."/>
            <person name="Le Tacon F."/>
            <person name="Lindquist E.A."/>
            <person name="Lipzen A."/>
            <person name="Malagnac F."/>
            <person name="Mello A."/>
            <person name="Molinier V."/>
            <person name="Miyauchi S."/>
            <person name="Poulain J."/>
            <person name="Riccioni C."/>
            <person name="Rubini A."/>
            <person name="Sitrit Y."/>
            <person name="Splivallo R."/>
            <person name="Traeger S."/>
            <person name="Wang M."/>
            <person name="Zifcakova L."/>
            <person name="Wipf D."/>
            <person name="Zambonelli A."/>
            <person name="Paolocci F."/>
            <person name="Nowrousian M."/>
            <person name="Ottonello S."/>
            <person name="Baldrian P."/>
            <person name="Spatafora J.W."/>
            <person name="Henrissat B."/>
            <person name="Nagy L.G."/>
            <person name="Aury J.M."/>
            <person name="Wincker P."/>
            <person name="Grigoriev I.V."/>
            <person name="Bonfante P."/>
            <person name="Martin F.M."/>
        </authorList>
    </citation>
    <scope>NUCLEOTIDE SEQUENCE [LARGE SCALE GENOMIC DNA]</scope>
    <source>
        <strain evidence="1 2">CCBAS932</strain>
    </source>
</reference>
<protein>
    <submittedName>
        <fullName evidence="1">P-loop containing nucleoside triphosphate hydrolase protein</fullName>
    </submittedName>
</protein>
<name>A0A3N4KYY1_9PEZI</name>
<dbReference type="AlphaFoldDB" id="A0A3N4KYY1"/>
<dbReference type="InParanoid" id="A0A3N4KYY1"/>
<dbReference type="OrthoDB" id="10041966at2759"/>